<sequence length="198" mass="22254">MNKLIDYLKSTGGYARMKDLRAAGFQTREISDQVAAGLIERVKPGLYRLADLVDSAEHAGLVDVCHAIPDGVICLISALDYHGLTTFNPSEVYVAIPHGDKPPRMHYPPIKPFYFRERFYLPGIEKVSTPAGEIRIYGPEKTIGDLFRYRRKLGEDLALEGLKEYLKRKDANIPRLLEYAAICQAKTVMLPYLKALVA</sequence>
<evidence type="ECO:0000313" key="3">
    <source>
        <dbReference type="Proteomes" id="UP001060414"/>
    </source>
</evidence>
<evidence type="ECO:0000259" key="1">
    <source>
        <dbReference type="Pfam" id="PF13338"/>
    </source>
</evidence>
<evidence type="ECO:0000313" key="2">
    <source>
        <dbReference type="EMBL" id="UWZ78772.1"/>
    </source>
</evidence>
<dbReference type="EMBL" id="CP092109">
    <property type="protein sequence ID" value="UWZ78772.1"/>
    <property type="molecule type" value="Genomic_DNA"/>
</dbReference>
<reference evidence="2" key="1">
    <citation type="journal article" date="2022" name="Environ. Microbiol.">
        <title>Geoalkalibacter halelectricus SAP #1 sp. nov. possessing extracellular electron transfer and mineral#reducing capabilities from a haloalkaline environment.</title>
        <authorList>
            <person name="Yadav S."/>
            <person name="Singh R."/>
            <person name="Sundharam S.S."/>
            <person name="Chaudhary S."/>
            <person name="Krishnamurthi S."/>
            <person name="Patil S.A."/>
        </authorList>
    </citation>
    <scope>NUCLEOTIDE SEQUENCE</scope>
    <source>
        <strain evidence="2">SAP-1</strain>
    </source>
</reference>
<name>A0ABY5ZLC7_9BACT</name>
<dbReference type="Pfam" id="PF13338">
    <property type="entry name" value="AbiEi_4"/>
    <property type="match status" value="1"/>
</dbReference>
<protein>
    <submittedName>
        <fullName evidence="2">Type IV toxin-antitoxin system AbiEi family antitoxin domain-containing protein</fullName>
    </submittedName>
</protein>
<feature type="domain" description="AbiEi antitoxin N-terminal" evidence="1">
    <location>
        <begin position="3"/>
        <end position="50"/>
    </location>
</feature>
<dbReference type="RefSeq" id="WP_260747130.1">
    <property type="nucleotide sequence ID" value="NZ_CP092109.1"/>
</dbReference>
<organism evidence="2 3">
    <name type="scientific">Geoalkalibacter halelectricus</name>
    <dbReference type="NCBI Taxonomy" id="2847045"/>
    <lineage>
        <taxon>Bacteria</taxon>
        <taxon>Pseudomonadati</taxon>
        <taxon>Thermodesulfobacteriota</taxon>
        <taxon>Desulfuromonadia</taxon>
        <taxon>Desulfuromonadales</taxon>
        <taxon>Geoalkalibacteraceae</taxon>
        <taxon>Geoalkalibacter</taxon>
    </lineage>
</organism>
<keyword evidence="3" id="KW-1185">Reference proteome</keyword>
<dbReference type="InterPro" id="IPR025159">
    <property type="entry name" value="AbiEi_N"/>
</dbReference>
<accession>A0ABY5ZLC7</accession>
<proteinExistence type="predicted"/>
<gene>
    <name evidence="2" type="ORF">L9S41_13940</name>
</gene>
<dbReference type="Proteomes" id="UP001060414">
    <property type="component" value="Chromosome"/>
</dbReference>